<evidence type="ECO:0000313" key="10">
    <source>
        <dbReference type="Proteomes" id="UP000016587"/>
    </source>
</evidence>
<dbReference type="RefSeq" id="WP_021758645.1">
    <property type="nucleotide sequence ID" value="NC_022444.1"/>
</dbReference>
<comment type="catalytic activity">
    <reaction evidence="1">
        <text>a 2'-deoxyribonucleoside 5'-phosphate + H2O = a 2'-deoxyribonucleoside + phosphate</text>
        <dbReference type="Rhea" id="RHEA:36167"/>
        <dbReference type="ChEBI" id="CHEBI:15377"/>
        <dbReference type="ChEBI" id="CHEBI:18274"/>
        <dbReference type="ChEBI" id="CHEBI:43474"/>
        <dbReference type="ChEBI" id="CHEBI:65317"/>
        <dbReference type="EC" id="3.1.3.89"/>
    </reaction>
</comment>
<dbReference type="InterPro" id="IPR039356">
    <property type="entry name" value="YfbR/HDDC2"/>
</dbReference>
<keyword evidence="7 9" id="KW-0378">Hydrolase</keyword>
<comment type="cofactor">
    <cofactor evidence="2">
        <name>Mn(2+)</name>
        <dbReference type="ChEBI" id="CHEBI:29035"/>
    </cofactor>
</comment>
<reference evidence="10" key="2">
    <citation type="submission" date="2013-07" db="EMBL/GenBank/DDBJ databases">
        <authorList>
            <person name="Morais-Silva F.O."/>
            <person name="Rezende A.M."/>
            <person name="Pimentel C."/>
            <person name="Resende D.M."/>
            <person name="Santos C.I."/>
            <person name="Clemente C."/>
            <person name="de Oliveira L.M."/>
            <person name="da Silva S.M."/>
            <person name="Costa D.A."/>
            <person name="Varela-Raposo A."/>
            <person name="Horacio E.C.A."/>
            <person name="Matos M."/>
            <person name="Flores O."/>
            <person name="Ruiz J.C."/>
            <person name="Rodrigues-Pousada C."/>
        </authorList>
    </citation>
    <scope>NUCLEOTIDE SEQUENCE [LARGE SCALE GENOMIC DNA]</scope>
    <source>
        <strain evidence="10">ATCC 19364 / DSM 1382 / NCIMB 9332 / VKM B-1759</strain>
    </source>
</reference>
<accession>T2G876</accession>
<comment type="subunit">
    <text evidence="4">Homodimer.</text>
</comment>
<dbReference type="InterPro" id="IPR006674">
    <property type="entry name" value="HD_domain"/>
</dbReference>
<dbReference type="HOGENOM" id="CLU_039453_4_0_7"/>
<dbReference type="PANTHER" id="PTHR11845">
    <property type="entry name" value="5'-DEOXYNUCLEOTIDASE HDDC2"/>
    <property type="match status" value="1"/>
</dbReference>
<evidence type="ECO:0000256" key="3">
    <source>
        <dbReference type="ARBA" id="ARBA00001941"/>
    </source>
</evidence>
<organism evidence="9 10">
    <name type="scientific">Megalodesulfovibrio gigas (strain ATCC 19364 / DSM 1382 / NCIMB 9332 / VKM B-1759)</name>
    <name type="common">Desulfovibrio gigas</name>
    <dbReference type="NCBI Taxonomy" id="1121448"/>
    <lineage>
        <taxon>Bacteria</taxon>
        <taxon>Pseudomonadati</taxon>
        <taxon>Thermodesulfobacteriota</taxon>
        <taxon>Desulfovibrionia</taxon>
        <taxon>Desulfovibrionales</taxon>
        <taxon>Desulfovibrionaceae</taxon>
        <taxon>Megalodesulfovibrio</taxon>
    </lineage>
</organism>
<protein>
    <recommendedName>
        <fullName evidence="5">5'-deoxynucleotidase</fullName>
        <ecNumber evidence="5">3.1.3.89</ecNumber>
    </recommendedName>
</protein>
<evidence type="ECO:0000256" key="4">
    <source>
        <dbReference type="ARBA" id="ARBA00011738"/>
    </source>
</evidence>
<dbReference type="Gene3D" id="1.10.3210.10">
    <property type="entry name" value="Hypothetical protein af1432"/>
    <property type="match status" value="1"/>
</dbReference>
<name>T2G876_MEGG1</name>
<dbReference type="STRING" id="1121448.DGI_0135"/>
<keyword evidence="10" id="KW-1185">Reference proteome</keyword>
<evidence type="ECO:0000259" key="8">
    <source>
        <dbReference type="SMART" id="SM00471"/>
    </source>
</evidence>
<evidence type="ECO:0000256" key="2">
    <source>
        <dbReference type="ARBA" id="ARBA00001936"/>
    </source>
</evidence>
<dbReference type="EC" id="3.1.3.89" evidence="5"/>
<dbReference type="eggNOG" id="COG1896">
    <property type="taxonomic scope" value="Bacteria"/>
</dbReference>
<comment type="cofactor">
    <cofactor evidence="3">
        <name>Co(2+)</name>
        <dbReference type="ChEBI" id="CHEBI:48828"/>
    </cofactor>
</comment>
<gene>
    <name evidence="9" type="ORF">DGI_0135</name>
</gene>
<dbReference type="SUPFAM" id="SSF109604">
    <property type="entry name" value="HD-domain/PDEase-like"/>
    <property type="match status" value="1"/>
</dbReference>
<evidence type="ECO:0000256" key="6">
    <source>
        <dbReference type="ARBA" id="ARBA00022723"/>
    </source>
</evidence>
<dbReference type="InterPro" id="IPR003607">
    <property type="entry name" value="HD/PDEase_dom"/>
</dbReference>
<dbReference type="GO" id="GO:0002953">
    <property type="term" value="F:5'-deoxynucleotidase activity"/>
    <property type="evidence" value="ECO:0007669"/>
    <property type="project" value="UniProtKB-EC"/>
</dbReference>
<evidence type="ECO:0000313" key="9">
    <source>
        <dbReference type="EMBL" id="AGW12072.1"/>
    </source>
</evidence>
<dbReference type="EMBL" id="CP006585">
    <property type="protein sequence ID" value="AGW12072.1"/>
    <property type="molecule type" value="Genomic_DNA"/>
</dbReference>
<dbReference type="SMART" id="SM00471">
    <property type="entry name" value="HDc"/>
    <property type="match status" value="1"/>
</dbReference>
<dbReference type="GO" id="GO:0046872">
    <property type="term" value="F:metal ion binding"/>
    <property type="evidence" value="ECO:0007669"/>
    <property type="project" value="UniProtKB-KW"/>
</dbReference>
<dbReference type="AlphaFoldDB" id="T2G876"/>
<dbReference type="PATRIC" id="fig|1121448.10.peg.136"/>
<dbReference type="PANTHER" id="PTHR11845:SF13">
    <property type="entry name" value="5'-DEOXYNUCLEOTIDASE HDDC2"/>
    <property type="match status" value="1"/>
</dbReference>
<dbReference type="GO" id="GO:0005737">
    <property type="term" value="C:cytoplasm"/>
    <property type="evidence" value="ECO:0007669"/>
    <property type="project" value="TreeGrafter"/>
</dbReference>
<evidence type="ECO:0000256" key="1">
    <source>
        <dbReference type="ARBA" id="ARBA00001638"/>
    </source>
</evidence>
<keyword evidence="6" id="KW-0479">Metal-binding</keyword>
<dbReference type="Proteomes" id="UP000016587">
    <property type="component" value="Chromosome"/>
</dbReference>
<sequence length="212" mass="23815">MSDSSEYSDFQANFAGRDTLTRLADFLFECGMLRKTPRTGYQFLGSGAENVAEHSFRTSVVGYVLATMTEGANPSHTAMLCLFHDLHEARTGDFNYVNRRYNSSQRTAALGDTLAGTGLAPLLLPLWHELEAVQTLEAQLAQDADQIDLILNLKEQQDLGNPYAKAWLDCALERLRTPAGRELAVRISQTDHTDWWFKGPDQSWWERKNGKA</sequence>
<evidence type="ECO:0000256" key="5">
    <source>
        <dbReference type="ARBA" id="ARBA00012964"/>
    </source>
</evidence>
<dbReference type="Pfam" id="PF13023">
    <property type="entry name" value="HD_3"/>
    <property type="match status" value="1"/>
</dbReference>
<dbReference type="OrthoDB" id="9786155at2"/>
<reference evidence="9 10" key="1">
    <citation type="journal article" date="2013" name="J. Bacteriol.">
        <title>Roles of HynAB and Ech, the only two hydrogenases found in the model sulfate reducer Desulfovibrio gigas.</title>
        <authorList>
            <person name="Morais-Silva F.O."/>
            <person name="Santos C.I."/>
            <person name="Rodrigues R."/>
            <person name="Pereira I.A."/>
            <person name="Rodrigues-Pousada C."/>
        </authorList>
    </citation>
    <scope>NUCLEOTIDE SEQUENCE [LARGE SCALE GENOMIC DNA]</scope>
    <source>
        <strain evidence="10">ATCC 19364 / DSM 1382 / NCIMB 9332 / VKM B-1759</strain>
    </source>
</reference>
<dbReference type="KEGG" id="dgg:DGI_0135"/>
<proteinExistence type="predicted"/>
<feature type="domain" description="HD/PDEase" evidence="8">
    <location>
        <begin position="47"/>
        <end position="159"/>
    </location>
</feature>
<evidence type="ECO:0000256" key="7">
    <source>
        <dbReference type="ARBA" id="ARBA00022801"/>
    </source>
</evidence>